<comment type="caution">
    <text evidence="3">The sequence shown here is derived from an EMBL/GenBank/DDBJ whole genome shotgun (WGS) entry which is preliminary data.</text>
</comment>
<accession>A0ABV0NYB9</accession>
<reference evidence="3 4" key="1">
    <citation type="submission" date="2021-06" db="EMBL/GenBank/DDBJ databases">
        <authorList>
            <person name="Palmer J.M."/>
        </authorList>
    </citation>
    <scope>NUCLEOTIDE SEQUENCE [LARGE SCALE GENOMIC DNA]</scope>
    <source>
        <strain evidence="3 4">GA_2019</strain>
        <tissue evidence="3">Muscle</tissue>
    </source>
</reference>
<evidence type="ECO:0000313" key="4">
    <source>
        <dbReference type="Proteomes" id="UP001476798"/>
    </source>
</evidence>
<gene>
    <name evidence="3" type="ORF">GOODEAATRI_015943</name>
</gene>
<keyword evidence="4" id="KW-1185">Reference proteome</keyword>
<feature type="transmembrane region" description="Helical" evidence="2">
    <location>
        <begin position="74"/>
        <end position="96"/>
    </location>
</feature>
<sequence>MRNRISLTASSTDVPNSSKGPPASPSEELRLSSNRTGDSYSHHLMCSAVSECEYIQDLWYQLGIWVRTFDASMMILLILSLSSPSIPALLSLSAILERRFSSLADPSPFSILFCVFESVCCATCQTTVRIVLICRRSAAHSVFQSLLYPKYKKNKQVV</sequence>
<dbReference type="Proteomes" id="UP001476798">
    <property type="component" value="Unassembled WGS sequence"/>
</dbReference>
<dbReference type="EMBL" id="JAHRIO010051180">
    <property type="protein sequence ID" value="MEQ2175227.1"/>
    <property type="molecule type" value="Genomic_DNA"/>
</dbReference>
<feature type="region of interest" description="Disordered" evidence="1">
    <location>
        <begin position="1"/>
        <end position="34"/>
    </location>
</feature>
<keyword evidence="2" id="KW-0472">Membrane</keyword>
<evidence type="ECO:0000256" key="1">
    <source>
        <dbReference type="SAM" id="MobiDB-lite"/>
    </source>
</evidence>
<proteinExistence type="predicted"/>
<organism evidence="3 4">
    <name type="scientific">Goodea atripinnis</name>
    <dbReference type="NCBI Taxonomy" id="208336"/>
    <lineage>
        <taxon>Eukaryota</taxon>
        <taxon>Metazoa</taxon>
        <taxon>Chordata</taxon>
        <taxon>Craniata</taxon>
        <taxon>Vertebrata</taxon>
        <taxon>Euteleostomi</taxon>
        <taxon>Actinopterygii</taxon>
        <taxon>Neopterygii</taxon>
        <taxon>Teleostei</taxon>
        <taxon>Neoteleostei</taxon>
        <taxon>Acanthomorphata</taxon>
        <taxon>Ovalentaria</taxon>
        <taxon>Atherinomorphae</taxon>
        <taxon>Cyprinodontiformes</taxon>
        <taxon>Goodeidae</taxon>
        <taxon>Goodea</taxon>
    </lineage>
</organism>
<evidence type="ECO:0000256" key="2">
    <source>
        <dbReference type="SAM" id="Phobius"/>
    </source>
</evidence>
<name>A0ABV0NYB9_9TELE</name>
<evidence type="ECO:0000313" key="3">
    <source>
        <dbReference type="EMBL" id="MEQ2175227.1"/>
    </source>
</evidence>
<keyword evidence="2" id="KW-0812">Transmembrane</keyword>
<keyword evidence="2" id="KW-1133">Transmembrane helix</keyword>
<protein>
    <submittedName>
        <fullName evidence="3">Uncharacterized protein</fullName>
    </submittedName>
</protein>
<feature type="transmembrane region" description="Helical" evidence="2">
    <location>
        <begin position="108"/>
        <end position="132"/>
    </location>
</feature>
<feature type="compositionally biased region" description="Polar residues" evidence="1">
    <location>
        <begin position="1"/>
        <end position="19"/>
    </location>
</feature>